<keyword evidence="1" id="KW-1188">Viral release from host cell</keyword>
<keyword evidence="2" id="KW-0175">Coiled coil</keyword>
<dbReference type="AlphaFoldDB" id="A0A643LK46"/>
<dbReference type="Gene3D" id="1.10.287.950">
    <property type="entry name" value="Methyl-accepting chemotaxis protein"/>
    <property type="match status" value="1"/>
</dbReference>
<evidence type="ECO:0000256" key="2">
    <source>
        <dbReference type="SAM" id="Coils"/>
    </source>
</evidence>
<comment type="caution">
    <text evidence="4">The sequence shown here is derived from an EMBL/GenBank/DDBJ whole genome shotgun (WGS) entry which is preliminary data.</text>
</comment>
<dbReference type="PANTHER" id="PTHR37813">
    <property type="entry name" value="FELS-2 PROPHAGE PROTEIN"/>
    <property type="match status" value="1"/>
</dbReference>
<dbReference type="InterPro" id="IPR010090">
    <property type="entry name" value="Phage_tape_meas"/>
</dbReference>
<dbReference type="PANTHER" id="PTHR37813:SF1">
    <property type="entry name" value="FELS-2 PROPHAGE PROTEIN"/>
    <property type="match status" value="1"/>
</dbReference>
<proteinExistence type="predicted"/>
<name>A0A643LK46_BACTU</name>
<dbReference type="SUPFAM" id="SSF57997">
    <property type="entry name" value="Tropomyosin"/>
    <property type="match status" value="1"/>
</dbReference>
<dbReference type="EMBL" id="VLPO01000134">
    <property type="protein sequence ID" value="KAB1345957.1"/>
    <property type="molecule type" value="Genomic_DNA"/>
</dbReference>
<protein>
    <submittedName>
        <fullName evidence="4">Phage tail tape measure protein</fullName>
    </submittedName>
</protein>
<gene>
    <name evidence="4" type="ORF">FPG91_30255</name>
</gene>
<feature type="domain" description="Phage tail tape measure protein" evidence="3">
    <location>
        <begin position="300"/>
        <end position="558"/>
    </location>
</feature>
<feature type="non-terminal residue" evidence="4">
    <location>
        <position position="558"/>
    </location>
</feature>
<dbReference type="Pfam" id="PF10145">
    <property type="entry name" value="PhageMin_Tail"/>
    <property type="match status" value="1"/>
</dbReference>
<sequence>MANEMNNLVVRLSLDNVNFRQGIANSGRAVRTLQNELKSVSTGMGGFANASQQTQAKMNTLSRLIEAQKEKVRALRQAYDQNKAKLGENDAATQRYASQVNKAVADLNRFENELKQVNRQAEQKGMDKLNNSLKSLQAEFQSITTGMGGFSNATEQTRAKVDVLSRMVDKQKEKIRELQQAYNRAKTEEGEASQSAQRYAEQIHRATGELNRFENELRQSNHELEQQGNRLLNFGNRMETLGNHLQNAGMQIGMVFGGMTYAIGRGLKSAVEESMNFEQQMANVKAVSGSTGEEMKKLSELAVNMGETTKYSSVQAGQGIEELIKAGVSLTDIINGGLEGALNLATAGELELGEAAEIASTALNAFKADHLSVADAANILSGAANASATDVRELKYGLAASSAVAAGAGMTFKDTATTLAVFAQNGLKGSDAGTSLKTMLMRLNPTTKEAYNQMKDLGLITYNAQAGFDFLVKNGVTPASRSVGDIETALEGYVMKTEGAKKWNKKCETTFRELATSSAFLSSKFYDQQGHIQSLENISGTLHESMKDLTDQQRSMAL</sequence>
<dbReference type="RefSeq" id="WP_088318515.1">
    <property type="nucleotide sequence ID" value="NZ_VLPO01000134.1"/>
</dbReference>
<organism evidence="4">
    <name type="scientific">Bacillus thuringiensis</name>
    <dbReference type="NCBI Taxonomy" id="1428"/>
    <lineage>
        <taxon>Bacteria</taxon>
        <taxon>Bacillati</taxon>
        <taxon>Bacillota</taxon>
        <taxon>Bacilli</taxon>
        <taxon>Bacillales</taxon>
        <taxon>Bacillaceae</taxon>
        <taxon>Bacillus</taxon>
        <taxon>Bacillus cereus group</taxon>
    </lineage>
</organism>
<accession>A0A643LK46</accession>
<evidence type="ECO:0000256" key="1">
    <source>
        <dbReference type="ARBA" id="ARBA00022612"/>
    </source>
</evidence>
<evidence type="ECO:0000259" key="3">
    <source>
        <dbReference type="Pfam" id="PF10145"/>
    </source>
</evidence>
<dbReference type="NCBIfam" id="TIGR01760">
    <property type="entry name" value="tape_meas_TP901"/>
    <property type="match status" value="1"/>
</dbReference>
<reference evidence="4" key="1">
    <citation type="submission" date="2019-07" db="EMBL/GenBank/DDBJ databases">
        <title>Draft genome sequence of Bacillus thuringiensis strain PT02.</title>
        <authorList>
            <person name="Nguyen H."/>
            <person name="Nguyen L.N."/>
            <person name="Nguyen H.T.T."/>
            <person name="Nguyen D.V."/>
            <person name="Le H.T.T."/>
        </authorList>
    </citation>
    <scope>NUCLEOTIDE SEQUENCE</scope>
    <source>
        <strain evidence="4">PT02</strain>
    </source>
</reference>
<evidence type="ECO:0000313" key="4">
    <source>
        <dbReference type="EMBL" id="KAB1345957.1"/>
    </source>
</evidence>
<feature type="coiled-coil region" evidence="2">
    <location>
        <begin position="51"/>
        <end position="230"/>
    </location>
</feature>